<evidence type="ECO:0000256" key="2">
    <source>
        <dbReference type="ARBA" id="ARBA00022723"/>
    </source>
</evidence>
<comment type="subunit">
    <text evidence="5">Heterodimer of a catalytic subunit (MsrP) and a heme-binding subunit (MsrQ).</text>
</comment>
<feature type="binding site" evidence="5">
    <location>
        <begin position="238"/>
        <end position="240"/>
    </location>
    <ligand>
        <name>Mo-molybdopterin</name>
        <dbReference type="ChEBI" id="CHEBI:71302"/>
    </ligand>
</feature>
<keyword evidence="4 5" id="KW-0560">Oxidoreductase</keyword>
<dbReference type="EC" id="1.8.5.-" evidence="5"/>
<comment type="function">
    <text evidence="5">Part of the MsrPQ system that repairs oxidized cell envelope proteins containing methionine sulfoxide residues (Met-O), using respiratory chain electrons. Thus protects these proteins from oxidative-stress damage caused by reactive species of oxygen and chlorine. MsrPQ is essential for the maintenance of envelope integrity under bleach stress, rescuing a wide series of structurally unrelated cell envelope proteins from methionine oxidation. The catalytic subunit MsrP is non-stereospecific, being able to reduce both (R-) and (S-) diastereoisomers of methionine sulfoxide.</text>
</comment>
<keyword evidence="2 5" id="KW-0479">Metal-binding</keyword>
<feature type="binding site" evidence="5">
    <location>
        <position position="222"/>
    </location>
    <ligand>
        <name>Mo-molybdopterin</name>
        <dbReference type="ChEBI" id="CHEBI:71302"/>
    </ligand>
</feature>
<dbReference type="InterPro" id="IPR036374">
    <property type="entry name" value="OxRdtase_Mopterin-bd_sf"/>
</dbReference>
<dbReference type="AlphaFoldDB" id="A0A7V5VFQ8"/>
<reference evidence="7" key="1">
    <citation type="journal article" date="2020" name="mSystems">
        <title>Genome- and Community-Level Interaction Insights into Carbon Utilization and Element Cycling Functions of Hydrothermarchaeota in Hydrothermal Sediment.</title>
        <authorList>
            <person name="Zhou Z."/>
            <person name="Liu Y."/>
            <person name="Xu W."/>
            <person name="Pan J."/>
            <person name="Luo Z.H."/>
            <person name="Li M."/>
        </authorList>
    </citation>
    <scope>NUCLEOTIDE SEQUENCE [LARGE SCALE GENOMIC DNA]</scope>
    <source>
        <strain evidence="7">HyVt-460</strain>
    </source>
</reference>
<gene>
    <name evidence="5 7" type="primary">msrP</name>
    <name evidence="7" type="ORF">ENJ15_08095</name>
</gene>
<evidence type="ECO:0000256" key="3">
    <source>
        <dbReference type="ARBA" id="ARBA00022729"/>
    </source>
</evidence>
<sequence length="318" mass="37156">MIIKISPKIKSSEITVEKDYVRRRSFIKYSALTLASAGLKPLLAQSDKNERNGQPALKYQKNKRYSTTEKQNSWADITGYNNFYEFGTDKSDPKRNARNFKARPWKVRMDGLCQKPGDYDVDDLIRESELEERIYRLRCVEAWSMVIPWLGIPLHKLIKKAVPDSKARFVEFTTLHDPGRMPGQRSGILDWPYREGLRMDEAMHPLTIMAVGLYGRVLPNQNGAPIRLVVPWKYGFKSIKSVVRIRFVEKMPLNTWQQLAPQEYGFYANVNPNVDHPRWSQKRERRIGSFFKIETEMFNGYADEVGSMYASLDLRKWY</sequence>
<organism evidence="7">
    <name type="scientific">Caldithrix abyssi</name>
    <dbReference type="NCBI Taxonomy" id="187145"/>
    <lineage>
        <taxon>Bacteria</taxon>
        <taxon>Pseudomonadati</taxon>
        <taxon>Calditrichota</taxon>
        <taxon>Calditrichia</taxon>
        <taxon>Calditrichales</taxon>
        <taxon>Calditrichaceae</taxon>
        <taxon>Caldithrix</taxon>
    </lineage>
</organism>
<dbReference type="EMBL" id="DRLI01000315">
    <property type="protein sequence ID" value="HHM02963.1"/>
    <property type="molecule type" value="Genomic_DNA"/>
</dbReference>
<protein>
    <recommendedName>
        <fullName evidence="5">Protein-methionine-sulfoxide reductase catalytic subunit MsrP</fullName>
        <ecNumber evidence="5">1.8.5.-</ecNumber>
    </recommendedName>
</protein>
<evidence type="ECO:0000256" key="1">
    <source>
        <dbReference type="ARBA" id="ARBA00022505"/>
    </source>
</evidence>
<feature type="domain" description="Oxidoreductase molybdopterin-binding" evidence="6">
    <location>
        <begin position="100"/>
        <end position="256"/>
    </location>
</feature>
<feature type="binding site" evidence="5">
    <location>
        <begin position="84"/>
        <end position="85"/>
    </location>
    <ligand>
        <name>Mo-molybdopterin</name>
        <dbReference type="ChEBI" id="CHEBI:71302"/>
    </ligand>
</feature>
<dbReference type="Pfam" id="PF00174">
    <property type="entry name" value="Oxidored_molyb"/>
    <property type="match status" value="1"/>
</dbReference>
<comment type="catalytic activity">
    <reaction evidence="5">
        <text>L-methionyl-[protein] + a quinone + H2O = L-methionyl-(S)-S-oxide-[protein] + a quinol</text>
        <dbReference type="Rhea" id="RHEA:51292"/>
        <dbReference type="Rhea" id="RHEA-COMP:12313"/>
        <dbReference type="Rhea" id="RHEA-COMP:12315"/>
        <dbReference type="ChEBI" id="CHEBI:15377"/>
        <dbReference type="ChEBI" id="CHEBI:16044"/>
        <dbReference type="ChEBI" id="CHEBI:24646"/>
        <dbReference type="ChEBI" id="CHEBI:44120"/>
        <dbReference type="ChEBI" id="CHEBI:132124"/>
    </reaction>
</comment>
<proteinExistence type="inferred from homology"/>
<dbReference type="InterPro" id="IPR000572">
    <property type="entry name" value="OxRdtase_Mopterin-bd_dom"/>
</dbReference>
<evidence type="ECO:0000256" key="4">
    <source>
        <dbReference type="ARBA" id="ARBA00023002"/>
    </source>
</evidence>
<dbReference type="GO" id="GO:0046872">
    <property type="term" value="F:metal ion binding"/>
    <property type="evidence" value="ECO:0007669"/>
    <property type="project" value="UniProtKB-KW"/>
</dbReference>
<dbReference type="GO" id="GO:0016672">
    <property type="term" value="F:oxidoreductase activity, acting on a sulfur group of donors, quinone or similar compound as acceptor"/>
    <property type="evidence" value="ECO:0007669"/>
    <property type="project" value="UniProtKB-UniRule"/>
</dbReference>
<dbReference type="Gene3D" id="3.90.420.10">
    <property type="entry name" value="Oxidoreductase, molybdopterin-binding domain"/>
    <property type="match status" value="1"/>
</dbReference>
<evidence type="ECO:0000256" key="5">
    <source>
        <dbReference type="HAMAP-Rule" id="MF_01206"/>
    </source>
</evidence>
<comment type="catalytic activity">
    <reaction evidence="5">
        <text>L-methionyl-[protein] + a quinone + H2O = L-methionyl-(R)-S-oxide-[protein] + a quinol</text>
        <dbReference type="Rhea" id="RHEA:51296"/>
        <dbReference type="Rhea" id="RHEA-COMP:12313"/>
        <dbReference type="Rhea" id="RHEA-COMP:12314"/>
        <dbReference type="ChEBI" id="CHEBI:15377"/>
        <dbReference type="ChEBI" id="CHEBI:16044"/>
        <dbReference type="ChEBI" id="CHEBI:24646"/>
        <dbReference type="ChEBI" id="CHEBI:45764"/>
        <dbReference type="ChEBI" id="CHEBI:132124"/>
    </reaction>
</comment>
<comment type="cofactor">
    <cofactor evidence="5">
        <name>Mo-molybdopterin</name>
        <dbReference type="ChEBI" id="CHEBI:71302"/>
    </cofactor>
    <text evidence="5">Binds 1 Mo-molybdopterin (Mo-MPT) cofactor per subunit.</text>
</comment>
<dbReference type="GO" id="GO:0043546">
    <property type="term" value="F:molybdopterin cofactor binding"/>
    <property type="evidence" value="ECO:0007669"/>
    <property type="project" value="UniProtKB-UniRule"/>
</dbReference>
<keyword evidence="3 5" id="KW-0732">Signal</keyword>
<evidence type="ECO:0000313" key="7">
    <source>
        <dbReference type="EMBL" id="HHM02963.1"/>
    </source>
</evidence>
<feature type="binding site" evidence="5">
    <location>
        <position position="174"/>
    </location>
    <ligand>
        <name>Mo-molybdopterin</name>
        <dbReference type="ChEBI" id="CHEBI:71302"/>
    </ligand>
</feature>
<dbReference type="NCBIfam" id="NF003767">
    <property type="entry name" value="PRK05363.1"/>
    <property type="match status" value="1"/>
</dbReference>
<feature type="binding site" evidence="5">
    <location>
        <position position="81"/>
    </location>
    <ligand>
        <name>Mo-molybdopterin</name>
        <dbReference type="ChEBI" id="CHEBI:71302"/>
    </ligand>
</feature>
<comment type="caution">
    <text evidence="7">The sequence shown here is derived from an EMBL/GenBank/DDBJ whole genome shotgun (WGS) entry which is preliminary data.</text>
</comment>
<accession>A0A7V5VFQ8</accession>
<keyword evidence="1 5" id="KW-0500">Molybdenum</keyword>
<name>A0A7V5VFQ8_CALAY</name>
<comment type="similarity">
    <text evidence="5">Belongs to the MsrP family.</text>
</comment>
<dbReference type="Proteomes" id="UP000885771">
    <property type="component" value="Unassembled WGS sequence"/>
</dbReference>
<dbReference type="HAMAP" id="MF_01206">
    <property type="entry name" value="MsrP"/>
    <property type="match status" value="1"/>
</dbReference>
<dbReference type="InterPro" id="IPR022867">
    <property type="entry name" value="MsrP"/>
</dbReference>
<dbReference type="GO" id="GO:0030091">
    <property type="term" value="P:protein repair"/>
    <property type="evidence" value="ECO:0007669"/>
    <property type="project" value="UniProtKB-UniRule"/>
</dbReference>
<evidence type="ECO:0000259" key="6">
    <source>
        <dbReference type="Pfam" id="PF00174"/>
    </source>
</evidence>
<dbReference type="SUPFAM" id="SSF56524">
    <property type="entry name" value="Oxidoreductase molybdopterin-binding domain"/>
    <property type="match status" value="1"/>
</dbReference>
<feature type="binding site" evidence="5">
    <location>
        <position position="227"/>
    </location>
    <ligand>
        <name>Mo-molybdopterin</name>
        <dbReference type="ChEBI" id="CHEBI:71302"/>
    </ligand>
</feature>
<dbReference type="PANTHER" id="PTHR43032">
    <property type="entry name" value="PROTEIN-METHIONINE-SULFOXIDE REDUCTASE"/>
    <property type="match status" value="1"/>
</dbReference>
<dbReference type="PANTHER" id="PTHR43032:SF3">
    <property type="entry name" value="PROTEIN-METHIONINE-SULFOXIDE REDUCTASE CATALYTIC SUBUNIT MSRP"/>
    <property type="match status" value="1"/>
</dbReference>
<feature type="binding site" evidence="5">
    <location>
        <position position="139"/>
    </location>
    <ligand>
        <name>Mo-molybdopterin</name>
        <dbReference type="ChEBI" id="CHEBI:71302"/>
    </ligand>
    <ligandPart>
        <name>Mo</name>
        <dbReference type="ChEBI" id="CHEBI:28685"/>
    </ligandPart>
</feature>